<dbReference type="PANTHER" id="PTHR43722">
    <property type="entry name" value="PROLINE IMINOPEPTIDASE"/>
    <property type="match status" value="1"/>
</dbReference>
<keyword evidence="6" id="KW-0963">Cytoplasm</keyword>
<keyword evidence="5" id="KW-0031">Aminopeptidase</keyword>
<feature type="domain" description="AB hydrolase-1" evidence="11">
    <location>
        <begin position="193"/>
        <end position="465"/>
    </location>
</feature>
<evidence type="ECO:0000256" key="2">
    <source>
        <dbReference type="ARBA" id="ARBA00004496"/>
    </source>
</evidence>
<keyword evidence="10" id="KW-0812">Transmembrane</keyword>
<protein>
    <recommendedName>
        <fullName evidence="4">prolyl aminopeptidase</fullName>
        <ecNumber evidence="4">3.4.11.5</ecNumber>
    </recommendedName>
    <alternativeName>
        <fullName evidence="9">Prolyl aminopeptidase</fullName>
    </alternativeName>
</protein>
<gene>
    <name evidence="12" type="ORF">ATK74_1037</name>
</gene>
<feature type="transmembrane region" description="Helical" evidence="10">
    <location>
        <begin position="137"/>
        <end position="155"/>
    </location>
</feature>
<accession>A0A2A9CQ82</accession>
<evidence type="ECO:0000259" key="11">
    <source>
        <dbReference type="Pfam" id="PF00561"/>
    </source>
</evidence>
<evidence type="ECO:0000256" key="3">
    <source>
        <dbReference type="ARBA" id="ARBA00010088"/>
    </source>
</evidence>
<comment type="caution">
    <text evidence="12">The sequence shown here is derived from an EMBL/GenBank/DDBJ whole genome shotgun (WGS) entry which is preliminary data.</text>
</comment>
<dbReference type="OrthoDB" id="9796770at2"/>
<keyword evidence="7" id="KW-0645">Protease</keyword>
<keyword evidence="8" id="KW-0378">Hydrolase</keyword>
<dbReference type="SUPFAM" id="SSF53474">
    <property type="entry name" value="alpha/beta-Hydrolases"/>
    <property type="match status" value="1"/>
</dbReference>
<name>A0A2A9CQ82_9ACTN</name>
<evidence type="ECO:0000256" key="10">
    <source>
        <dbReference type="SAM" id="Phobius"/>
    </source>
</evidence>
<evidence type="ECO:0000256" key="8">
    <source>
        <dbReference type="ARBA" id="ARBA00022801"/>
    </source>
</evidence>
<dbReference type="GO" id="GO:0005737">
    <property type="term" value="C:cytoplasm"/>
    <property type="evidence" value="ECO:0007669"/>
    <property type="project" value="UniProtKB-SubCell"/>
</dbReference>
<reference evidence="12 13" key="1">
    <citation type="submission" date="2017-10" db="EMBL/GenBank/DDBJ databases">
        <title>Sequencing the genomes of 1000 actinobacteria strains.</title>
        <authorList>
            <person name="Klenk H.-P."/>
        </authorList>
    </citation>
    <scope>NUCLEOTIDE SEQUENCE [LARGE SCALE GENOMIC DNA]</scope>
    <source>
        <strain evidence="12 13">DSM 15597</strain>
    </source>
</reference>
<dbReference type="InterPro" id="IPR029058">
    <property type="entry name" value="AB_hydrolase_fold"/>
</dbReference>
<keyword evidence="10" id="KW-1133">Transmembrane helix</keyword>
<organism evidence="12 13">
    <name type="scientific">Propionicimonas paludicola</name>
    <dbReference type="NCBI Taxonomy" id="185243"/>
    <lineage>
        <taxon>Bacteria</taxon>
        <taxon>Bacillati</taxon>
        <taxon>Actinomycetota</taxon>
        <taxon>Actinomycetes</taxon>
        <taxon>Propionibacteriales</taxon>
        <taxon>Nocardioidaceae</taxon>
        <taxon>Propionicimonas</taxon>
    </lineage>
</organism>
<dbReference type="InterPro" id="IPR005944">
    <property type="entry name" value="Pro_iminopeptidase"/>
</dbReference>
<comment type="subcellular location">
    <subcellularLocation>
        <location evidence="2">Cytoplasm</location>
    </subcellularLocation>
</comment>
<dbReference type="Gene3D" id="3.40.50.1820">
    <property type="entry name" value="alpha/beta hydrolase"/>
    <property type="match status" value="1"/>
</dbReference>
<feature type="transmembrane region" description="Helical" evidence="10">
    <location>
        <begin position="66"/>
        <end position="82"/>
    </location>
</feature>
<evidence type="ECO:0000313" key="12">
    <source>
        <dbReference type="EMBL" id="PFG16498.1"/>
    </source>
</evidence>
<evidence type="ECO:0000256" key="4">
    <source>
        <dbReference type="ARBA" id="ARBA00012568"/>
    </source>
</evidence>
<dbReference type="EC" id="3.4.11.5" evidence="4"/>
<evidence type="ECO:0000256" key="1">
    <source>
        <dbReference type="ARBA" id="ARBA00001585"/>
    </source>
</evidence>
<dbReference type="InterPro" id="IPR002410">
    <property type="entry name" value="Peptidase_S33"/>
</dbReference>
<dbReference type="PANTHER" id="PTHR43722:SF1">
    <property type="entry name" value="PROLINE IMINOPEPTIDASE"/>
    <property type="match status" value="1"/>
</dbReference>
<evidence type="ECO:0000256" key="5">
    <source>
        <dbReference type="ARBA" id="ARBA00022438"/>
    </source>
</evidence>
<dbReference type="Proteomes" id="UP000226079">
    <property type="component" value="Unassembled WGS sequence"/>
</dbReference>
<feature type="transmembrane region" description="Helical" evidence="10">
    <location>
        <begin position="12"/>
        <end position="33"/>
    </location>
</feature>
<dbReference type="GO" id="GO:0006508">
    <property type="term" value="P:proteolysis"/>
    <property type="evidence" value="ECO:0007669"/>
    <property type="project" value="UniProtKB-KW"/>
</dbReference>
<dbReference type="GO" id="GO:0004177">
    <property type="term" value="F:aminopeptidase activity"/>
    <property type="evidence" value="ECO:0007669"/>
    <property type="project" value="UniProtKB-KW"/>
</dbReference>
<evidence type="ECO:0000256" key="9">
    <source>
        <dbReference type="ARBA" id="ARBA00029605"/>
    </source>
</evidence>
<feature type="transmembrane region" description="Helical" evidence="10">
    <location>
        <begin position="102"/>
        <end position="125"/>
    </location>
</feature>
<evidence type="ECO:0000313" key="13">
    <source>
        <dbReference type="Proteomes" id="UP000226079"/>
    </source>
</evidence>
<dbReference type="RefSeq" id="WP_143483570.1">
    <property type="nucleotide sequence ID" value="NZ_PDJC01000001.1"/>
</dbReference>
<proteinExistence type="inferred from homology"/>
<comment type="catalytic activity">
    <reaction evidence="1">
        <text>Release of N-terminal proline from a peptide.</text>
        <dbReference type="EC" id="3.4.11.5"/>
    </reaction>
</comment>
<dbReference type="PRINTS" id="PR00793">
    <property type="entry name" value="PROAMNOPTASE"/>
</dbReference>
<dbReference type="EMBL" id="PDJC01000001">
    <property type="protein sequence ID" value="PFG16498.1"/>
    <property type="molecule type" value="Genomic_DNA"/>
</dbReference>
<dbReference type="Pfam" id="PF00561">
    <property type="entry name" value="Abhydrolase_1"/>
    <property type="match status" value="1"/>
</dbReference>
<dbReference type="InterPro" id="IPR000073">
    <property type="entry name" value="AB_hydrolase_1"/>
</dbReference>
<evidence type="ECO:0000256" key="6">
    <source>
        <dbReference type="ARBA" id="ARBA00022490"/>
    </source>
</evidence>
<feature type="transmembrane region" description="Helical" evidence="10">
    <location>
        <begin position="39"/>
        <end position="59"/>
    </location>
</feature>
<keyword evidence="10" id="KW-0472">Membrane</keyword>
<sequence length="481" mass="51477">MTPQTARPVPERIARLILAALVGGVFAALWAVIEPRGPVTGVQAVAMMASALVTGWLSGRVAESRLAVLIVPLAHVVTFELVRTSCPLPTAGAAPSGTAFGLVAFALGRLVPWLLAVVPLALGAGWGARRLALRRRWALLAASTALAVLAGWLLIPPAAAEVGAPGGFAELVQVELGGHRQWIQVRGTNRTNPVVLYLSGGPGQSDQAFSRVLLEPLLGEITLVSWDQRGTGKSYPGLDQASLTPDRAVGDVVELAQFLAERFGQRKIVLLGESWGSLLAVLAVQRAPQLFSAYLGSGQMVDVLATDQAIYDDLAALAGRTGDAELAAQLARLGRPPYRSVFDYGEIMLRYPLLEGPYTPPAGYRTRASQGGVGPLGVLGVEYAPIEKLNVVRGLLDMFSVMYPQLQSIDLRQSATELEVPVFILCGDHELEARTGPAREWFATLTAPTKRWYQLPDAGHSVAFEQAEELGRILREDVPRR</sequence>
<dbReference type="AlphaFoldDB" id="A0A2A9CQ82"/>
<comment type="similarity">
    <text evidence="3">Belongs to the peptidase S33 family.</text>
</comment>
<keyword evidence="13" id="KW-1185">Reference proteome</keyword>
<evidence type="ECO:0000256" key="7">
    <source>
        <dbReference type="ARBA" id="ARBA00022670"/>
    </source>
</evidence>